<dbReference type="EMBL" id="CP012622">
    <property type="protein sequence ID" value="ALD66692.1"/>
    <property type="molecule type" value="Genomic_DNA"/>
</dbReference>
<gene>
    <name evidence="1" type="ORF">SCANT_v1c07860</name>
</gene>
<sequence length="169" mass="20996">MIVEQISKRFKKKILQINLEDINFKWEFEDFFQILNINNFITMMQHQLKISYNFTQEQDIREKIIKIREFLTQMVDEIKDYKINLNQITILDNLMHMIYMEIKEIINEGLIKYLFFEKIHFTVEYNQVIYDTDDYFKLKLMEFKENVNNHFEIFIKSFKNKQINDNFVF</sequence>
<dbReference type="AlphaFoldDB" id="A0A0M4JX87"/>
<dbReference type="OrthoDB" id="389497at2"/>
<dbReference type="PATRIC" id="fig|362837.3.peg.802"/>
<dbReference type="STRING" id="362837.SCANT_v1c07860"/>
<evidence type="ECO:0000313" key="1">
    <source>
        <dbReference type="EMBL" id="ALD66692.1"/>
    </source>
</evidence>
<name>A0A0M4JX87_9MOLU</name>
<evidence type="ECO:0000313" key="2">
    <source>
        <dbReference type="Proteomes" id="UP000063919"/>
    </source>
</evidence>
<organism evidence="1 2">
    <name type="scientific">Spiroplasma cantharicola</name>
    <dbReference type="NCBI Taxonomy" id="362837"/>
    <lineage>
        <taxon>Bacteria</taxon>
        <taxon>Bacillati</taxon>
        <taxon>Mycoplasmatota</taxon>
        <taxon>Mollicutes</taxon>
        <taxon>Entomoplasmatales</taxon>
        <taxon>Spiroplasmataceae</taxon>
        <taxon>Spiroplasma</taxon>
    </lineage>
</organism>
<keyword evidence="2" id="KW-1185">Reference proteome</keyword>
<protein>
    <submittedName>
        <fullName evidence="1">Uncharacterized protein</fullName>
    </submittedName>
</protein>
<proteinExistence type="predicted"/>
<reference evidence="1 2" key="1">
    <citation type="journal article" date="2015" name="Genome Announc.">
        <title>Complete Genome Sequence of Spiroplasma cantharicola CC-1T (DSM 21588), a Bacterium Isolated from Soldier Beetle (Cantharis carolinus).</title>
        <authorList>
            <person name="Lo W.S."/>
            <person name="Liu P.Y."/>
            <person name="Kuo C.H."/>
        </authorList>
    </citation>
    <scope>NUCLEOTIDE SEQUENCE [LARGE SCALE GENOMIC DNA]</scope>
    <source>
        <strain evidence="1 2">CC-1</strain>
    </source>
</reference>
<accession>A0A0M4JX87</accession>
<dbReference type="RefSeq" id="WP_053946443.1">
    <property type="nucleotide sequence ID" value="NZ_CP012622.1"/>
</dbReference>
<dbReference type="KEGG" id="scj:SCANT_v1c07860"/>
<dbReference type="Proteomes" id="UP000063919">
    <property type="component" value="Chromosome"/>
</dbReference>